<dbReference type="InterPro" id="IPR010699">
    <property type="entry name" value="DUF1275"/>
</dbReference>
<keyword evidence="1" id="KW-0472">Membrane</keyword>
<keyword evidence="1" id="KW-0812">Transmembrane</keyword>
<evidence type="ECO:0000256" key="1">
    <source>
        <dbReference type="SAM" id="Phobius"/>
    </source>
</evidence>
<keyword evidence="3" id="KW-1185">Reference proteome</keyword>
<dbReference type="PANTHER" id="PTHR37314">
    <property type="entry name" value="SLR0142 PROTEIN"/>
    <property type="match status" value="1"/>
</dbReference>
<sequence length="212" mass="21325">MRSLTAPDRWLALLLAALAGYVDSLGFLHLGGVFVSFMSGNSTRLAVSLAEGRWQAAGAVAGVLALFVLGAMLGALVAGGEGARSRSRVLAVEAFLLAGAAVAAGAGIAPVAIGLMVMAMAVENSVFLRDGEVGVSLTYMTGTLVKTGHALAAAVRGGDPWAFRPYMALWAGLAGGALLGAVVYGRLGLDALWPAAAVAMGLALGVRFIRAA</sequence>
<keyword evidence="1" id="KW-1133">Transmembrane helix</keyword>
<organism evidence="2 3">
    <name type="scientific">Brevundimonas naejangsanensis</name>
    <dbReference type="NCBI Taxonomy" id="588932"/>
    <lineage>
        <taxon>Bacteria</taxon>
        <taxon>Pseudomonadati</taxon>
        <taxon>Pseudomonadota</taxon>
        <taxon>Alphaproteobacteria</taxon>
        <taxon>Caulobacterales</taxon>
        <taxon>Caulobacteraceae</taxon>
        <taxon>Brevundimonas</taxon>
    </lineage>
</organism>
<feature type="transmembrane region" description="Helical" evidence="1">
    <location>
        <begin position="57"/>
        <end position="78"/>
    </location>
</feature>
<accession>A0A172Y323</accession>
<dbReference type="Proteomes" id="UP000077603">
    <property type="component" value="Chromosome"/>
</dbReference>
<gene>
    <name evidence="2" type="ORF">DA69_01805</name>
</gene>
<dbReference type="PANTHER" id="PTHR37314:SF4">
    <property type="entry name" value="UPF0700 TRANSMEMBRANE PROTEIN YOAK"/>
    <property type="match status" value="1"/>
</dbReference>
<dbReference type="STRING" id="588932.DA69_01805"/>
<dbReference type="eggNOG" id="COG3619">
    <property type="taxonomic scope" value="Bacteria"/>
</dbReference>
<reference evidence="2 3" key="1">
    <citation type="journal article" date="2014" name="Genome Announc.">
        <title>Genome Sequence of a Promising Hydrogen-Producing Facultative Anaerobic Bacterium, Brevundimonas naejangsanensis Strain B1.</title>
        <authorList>
            <person name="Su H."/>
            <person name="Zhang T."/>
            <person name="Bao M."/>
            <person name="Jiang Y."/>
            <person name="Wang Y."/>
            <person name="Tan T."/>
        </authorList>
    </citation>
    <scope>NUCLEOTIDE SEQUENCE [LARGE SCALE GENOMIC DNA]</scope>
    <source>
        <strain evidence="2 3">B1</strain>
    </source>
</reference>
<dbReference type="RefSeq" id="WP_025976604.1">
    <property type="nucleotide sequence ID" value="NZ_CP015614.1"/>
</dbReference>
<dbReference type="OrthoDB" id="885342at2"/>
<feature type="transmembrane region" description="Helical" evidence="1">
    <location>
        <begin position="167"/>
        <end position="185"/>
    </location>
</feature>
<feature type="transmembrane region" description="Helical" evidence="1">
    <location>
        <begin position="90"/>
        <end position="117"/>
    </location>
</feature>
<evidence type="ECO:0000313" key="3">
    <source>
        <dbReference type="Proteomes" id="UP000077603"/>
    </source>
</evidence>
<protein>
    <recommendedName>
        <fullName evidence="4">DUF1275 domain-containing protein</fullName>
    </recommendedName>
</protein>
<evidence type="ECO:0000313" key="2">
    <source>
        <dbReference type="EMBL" id="ANF53607.1"/>
    </source>
</evidence>
<evidence type="ECO:0008006" key="4">
    <source>
        <dbReference type="Google" id="ProtNLM"/>
    </source>
</evidence>
<dbReference type="KEGG" id="bne:DA69_01805"/>
<dbReference type="EMBL" id="CP015614">
    <property type="protein sequence ID" value="ANF53607.1"/>
    <property type="molecule type" value="Genomic_DNA"/>
</dbReference>
<proteinExistence type="predicted"/>
<name>A0A172Y323_9CAUL</name>
<dbReference type="AlphaFoldDB" id="A0A172Y323"/>
<feature type="transmembrane region" description="Helical" evidence="1">
    <location>
        <begin position="12"/>
        <end position="37"/>
    </location>
</feature>
<feature type="transmembrane region" description="Helical" evidence="1">
    <location>
        <begin position="191"/>
        <end position="209"/>
    </location>
</feature>
<dbReference type="Pfam" id="PF06912">
    <property type="entry name" value="DUF1275"/>
    <property type="match status" value="1"/>
</dbReference>